<dbReference type="InParanoid" id="A0A1Z5JB33"/>
<comment type="caution">
    <text evidence="1">The sequence shown here is derived from an EMBL/GenBank/DDBJ whole genome shotgun (WGS) entry which is preliminary data.</text>
</comment>
<evidence type="ECO:0000313" key="2">
    <source>
        <dbReference type="Proteomes" id="UP000198406"/>
    </source>
</evidence>
<reference evidence="1 2" key="1">
    <citation type="journal article" date="2015" name="Plant Cell">
        <title>Oil accumulation by the oleaginous diatom Fistulifera solaris as revealed by the genome and transcriptome.</title>
        <authorList>
            <person name="Tanaka T."/>
            <person name="Maeda Y."/>
            <person name="Veluchamy A."/>
            <person name="Tanaka M."/>
            <person name="Abida H."/>
            <person name="Marechal E."/>
            <person name="Bowler C."/>
            <person name="Muto M."/>
            <person name="Sunaga Y."/>
            <person name="Tanaka M."/>
            <person name="Yoshino T."/>
            <person name="Taniguchi T."/>
            <person name="Fukuda Y."/>
            <person name="Nemoto M."/>
            <person name="Matsumoto M."/>
            <person name="Wong P.S."/>
            <person name="Aburatani S."/>
            <person name="Fujibuchi W."/>
        </authorList>
    </citation>
    <scope>NUCLEOTIDE SEQUENCE [LARGE SCALE GENOMIC DNA]</scope>
    <source>
        <strain evidence="1 2">JPCC DA0580</strain>
    </source>
</reference>
<dbReference type="AlphaFoldDB" id="A0A1Z5JB33"/>
<sequence length="136" mass="15685">MFLTRPTLGLARNFRTATLERPGPFAVKGVRAPSTESFVSNKNRKKVEAKIQELGEDYGCHKCGTGHPFYQRFYHFFCGEFKKIDYNPDRTCIHSRWRVKIVKYFGGEMVEKFYPQCSACAAKQKPKKLLSLVPAR</sequence>
<name>A0A1Z5JB33_FISSO</name>
<accession>A0A1Z5JB33</accession>
<evidence type="ECO:0000313" key="1">
    <source>
        <dbReference type="EMBL" id="GAX11213.1"/>
    </source>
</evidence>
<gene>
    <name evidence="1" type="ORF">FisN_9Hu310</name>
</gene>
<dbReference type="EMBL" id="BDSP01000036">
    <property type="protein sequence ID" value="GAX11213.1"/>
    <property type="molecule type" value="Genomic_DNA"/>
</dbReference>
<dbReference type="Proteomes" id="UP000198406">
    <property type="component" value="Unassembled WGS sequence"/>
</dbReference>
<keyword evidence="2" id="KW-1185">Reference proteome</keyword>
<protein>
    <submittedName>
        <fullName evidence="1">Uncharacterized protein</fullName>
    </submittedName>
</protein>
<organism evidence="1 2">
    <name type="scientific">Fistulifera solaris</name>
    <name type="common">Oleaginous diatom</name>
    <dbReference type="NCBI Taxonomy" id="1519565"/>
    <lineage>
        <taxon>Eukaryota</taxon>
        <taxon>Sar</taxon>
        <taxon>Stramenopiles</taxon>
        <taxon>Ochrophyta</taxon>
        <taxon>Bacillariophyta</taxon>
        <taxon>Bacillariophyceae</taxon>
        <taxon>Bacillariophycidae</taxon>
        <taxon>Naviculales</taxon>
        <taxon>Naviculaceae</taxon>
        <taxon>Fistulifera</taxon>
    </lineage>
</organism>
<proteinExistence type="predicted"/>